<evidence type="ECO:0000256" key="1">
    <source>
        <dbReference type="ARBA" id="ARBA00009375"/>
    </source>
</evidence>
<dbReference type="Proteomes" id="UP001608902">
    <property type="component" value="Unassembled WGS sequence"/>
</dbReference>
<evidence type="ECO:0000256" key="3">
    <source>
        <dbReference type="ARBA" id="ARBA00023235"/>
    </source>
</evidence>
<comment type="caution">
    <text evidence="6">The sequence shown here is derived from an EMBL/GenBank/DDBJ whole genome shotgun (WGS) entry which is preliminary data.</text>
</comment>
<dbReference type="GO" id="GO:0160147">
    <property type="term" value="F:tRNA pseudouridine(38-40) synthase activity"/>
    <property type="evidence" value="ECO:0007669"/>
    <property type="project" value="UniProtKB-EC"/>
</dbReference>
<evidence type="ECO:0000259" key="5">
    <source>
        <dbReference type="Pfam" id="PF01416"/>
    </source>
</evidence>
<feature type="domain" description="Pseudouridine synthase I TruA alpha/beta" evidence="5">
    <location>
        <begin position="178"/>
        <end position="300"/>
    </location>
</feature>
<dbReference type="Pfam" id="PF01416">
    <property type="entry name" value="PseudoU_synth_1"/>
    <property type="match status" value="1"/>
</dbReference>
<evidence type="ECO:0000313" key="6">
    <source>
        <dbReference type="EMBL" id="MFH4976826.1"/>
    </source>
</evidence>
<dbReference type="InterPro" id="IPR001406">
    <property type="entry name" value="PsdUridine_synth_TruA"/>
</dbReference>
<keyword evidence="2 4" id="KW-0819">tRNA processing</keyword>
<dbReference type="SUPFAM" id="SSF55120">
    <property type="entry name" value="Pseudouridine synthase"/>
    <property type="match status" value="1"/>
</dbReference>
<protein>
    <recommendedName>
        <fullName evidence="4">tRNA pseudouridine synthase</fullName>
        <ecNumber evidence="4">5.4.99.12</ecNumber>
    </recommendedName>
</protein>
<evidence type="ECO:0000256" key="4">
    <source>
        <dbReference type="RuleBase" id="RU003792"/>
    </source>
</evidence>
<comment type="catalytic activity">
    <reaction evidence="4">
        <text>uridine(38/39/40) in tRNA = pseudouridine(38/39/40) in tRNA</text>
        <dbReference type="Rhea" id="RHEA:22376"/>
        <dbReference type="Rhea" id="RHEA-COMP:10085"/>
        <dbReference type="Rhea" id="RHEA-COMP:10087"/>
        <dbReference type="ChEBI" id="CHEBI:65314"/>
        <dbReference type="ChEBI" id="CHEBI:65315"/>
        <dbReference type="EC" id="5.4.99.12"/>
    </reaction>
</comment>
<dbReference type="InterPro" id="IPR020097">
    <property type="entry name" value="PsdUridine_synth_TruA_a/b_dom"/>
</dbReference>
<dbReference type="EMBL" id="JBGFUD010001842">
    <property type="protein sequence ID" value="MFH4976826.1"/>
    <property type="molecule type" value="Genomic_DNA"/>
</dbReference>
<dbReference type="GO" id="GO:0008033">
    <property type="term" value="P:tRNA processing"/>
    <property type="evidence" value="ECO:0007669"/>
    <property type="project" value="UniProtKB-KW"/>
</dbReference>
<dbReference type="PANTHER" id="PTHR11142:SF0">
    <property type="entry name" value="TRNA PSEUDOURIDINE SYNTHASE-LIKE 1"/>
    <property type="match status" value="1"/>
</dbReference>
<dbReference type="EC" id="5.4.99.12" evidence="4"/>
<dbReference type="PANTHER" id="PTHR11142">
    <property type="entry name" value="PSEUDOURIDYLATE SYNTHASE"/>
    <property type="match status" value="1"/>
</dbReference>
<dbReference type="InterPro" id="IPR020095">
    <property type="entry name" value="PsdUridine_synth_TruA_C"/>
</dbReference>
<organism evidence="6 7">
    <name type="scientific">Gnathostoma spinigerum</name>
    <dbReference type="NCBI Taxonomy" id="75299"/>
    <lineage>
        <taxon>Eukaryota</taxon>
        <taxon>Metazoa</taxon>
        <taxon>Ecdysozoa</taxon>
        <taxon>Nematoda</taxon>
        <taxon>Chromadorea</taxon>
        <taxon>Rhabditida</taxon>
        <taxon>Spirurina</taxon>
        <taxon>Gnathostomatomorpha</taxon>
        <taxon>Gnathostomatoidea</taxon>
        <taxon>Gnathostomatidae</taxon>
        <taxon>Gnathostoma</taxon>
    </lineage>
</organism>
<dbReference type="Gene3D" id="3.30.70.660">
    <property type="entry name" value="Pseudouridine synthase I, catalytic domain, C-terminal subdomain"/>
    <property type="match status" value="1"/>
</dbReference>
<accession>A0ABD6EHG4</accession>
<name>A0ABD6EHG4_9BILA</name>
<proteinExistence type="inferred from homology"/>
<evidence type="ECO:0000256" key="2">
    <source>
        <dbReference type="ARBA" id="ARBA00022694"/>
    </source>
</evidence>
<gene>
    <name evidence="6" type="ORF">AB6A40_003535</name>
</gene>
<dbReference type="InterPro" id="IPR020094">
    <property type="entry name" value="TruA/RsuA/RluB/E/F_N"/>
</dbReference>
<evidence type="ECO:0000313" key="7">
    <source>
        <dbReference type="Proteomes" id="UP001608902"/>
    </source>
</evidence>
<dbReference type="AlphaFoldDB" id="A0ABD6EHG4"/>
<keyword evidence="7" id="KW-1185">Reference proteome</keyword>
<reference evidence="6 7" key="1">
    <citation type="submission" date="2024-08" db="EMBL/GenBank/DDBJ databases">
        <title>Gnathostoma spinigerum genome.</title>
        <authorList>
            <person name="Gonzalez-Bertolin B."/>
            <person name="Monzon S."/>
            <person name="Zaballos A."/>
            <person name="Jimenez P."/>
            <person name="Dekumyoy P."/>
            <person name="Varona S."/>
            <person name="Cuesta I."/>
            <person name="Sumanam S."/>
            <person name="Adisakwattana P."/>
            <person name="Gasser R.B."/>
            <person name="Hernandez-Gonzalez A."/>
            <person name="Young N.D."/>
            <person name="Perteguer M.J."/>
        </authorList>
    </citation>
    <scope>NUCLEOTIDE SEQUENCE [LARGE SCALE GENOMIC DNA]</scope>
    <source>
        <strain evidence="6">AL3</strain>
        <tissue evidence="6">Liver</tissue>
    </source>
</reference>
<sequence length="319" mass="37141">MALPVQVRSQIVRYLFWISYDGSCFPSMAKGGSCYGLMNFFTSLLQSTLLDSKDELKISASSRTDAGVHACRNSIIVQLPQHYGNLEDRKEGVLSLLNQVIRCCNPASMKILDFHKVSPGFCVRRNVSYRHYVYRICEVGSDELWERTRILPTPLQFCELNYAWMVKPGFDIRRARDACSVFRGTQNMASFFKHPERERRKIDEYPCTLRNLLYVDVTQGQPRCIEEPGYKFHDISVISRSFLREQVRRMVSVIVGHAYGNIPLESIQWLLRNPMPSNFFRLQIRPAPAHGLYLKNVVYDHRMFANPIPYHQHSWDYDL</sequence>
<dbReference type="Gene3D" id="3.30.70.580">
    <property type="entry name" value="Pseudouridine synthase I, catalytic domain, N-terminal subdomain"/>
    <property type="match status" value="1"/>
</dbReference>
<dbReference type="InterPro" id="IPR020103">
    <property type="entry name" value="PsdUridine_synth_cat_dom_sf"/>
</dbReference>
<keyword evidence="3 4" id="KW-0413">Isomerase</keyword>
<comment type="similarity">
    <text evidence="1 4">Belongs to the tRNA pseudouridine synthase TruA family.</text>
</comment>